<comment type="caution">
    <text evidence="2">The sequence shown here is derived from an EMBL/GenBank/DDBJ whole genome shotgun (WGS) entry which is preliminary data.</text>
</comment>
<feature type="region of interest" description="Disordered" evidence="1">
    <location>
        <begin position="488"/>
        <end position="522"/>
    </location>
</feature>
<dbReference type="EMBL" id="JAGFBS010000002">
    <property type="protein sequence ID" value="KAG6381346.1"/>
    <property type="molecule type" value="Genomic_DNA"/>
</dbReference>
<protein>
    <submittedName>
        <fullName evidence="2">Uncharacterized protein</fullName>
    </submittedName>
</protein>
<feature type="compositionally biased region" description="Polar residues" evidence="1">
    <location>
        <begin position="488"/>
        <end position="507"/>
    </location>
</feature>
<accession>A0A8I3ADC7</accession>
<dbReference type="AlphaFoldDB" id="A0A8I3ADC7"/>
<evidence type="ECO:0000313" key="2">
    <source>
        <dbReference type="EMBL" id="KAG6381346.1"/>
    </source>
</evidence>
<organism evidence="2 3">
    <name type="scientific">Boletus reticuloceps</name>
    <dbReference type="NCBI Taxonomy" id="495285"/>
    <lineage>
        <taxon>Eukaryota</taxon>
        <taxon>Fungi</taxon>
        <taxon>Dikarya</taxon>
        <taxon>Basidiomycota</taxon>
        <taxon>Agaricomycotina</taxon>
        <taxon>Agaricomycetes</taxon>
        <taxon>Agaricomycetidae</taxon>
        <taxon>Boletales</taxon>
        <taxon>Boletineae</taxon>
        <taxon>Boletaceae</taxon>
        <taxon>Boletoideae</taxon>
        <taxon>Boletus</taxon>
    </lineage>
</organism>
<dbReference type="Proteomes" id="UP000683000">
    <property type="component" value="Unassembled WGS sequence"/>
</dbReference>
<keyword evidence="3" id="KW-1185">Reference proteome</keyword>
<evidence type="ECO:0000256" key="1">
    <source>
        <dbReference type="SAM" id="MobiDB-lite"/>
    </source>
</evidence>
<feature type="region of interest" description="Disordered" evidence="1">
    <location>
        <begin position="45"/>
        <end position="74"/>
    </location>
</feature>
<proteinExistence type="predicted"/>
<dbReference type="OrthoDB" id="2690983at2759"/>
<reference evidence="2" key="1">
    <citation type="submission" date="2021-03" db="EMBL/GenBank/DDBJ databases">
        <title>Evolutionary innovations through gain and loss of genes in the ectomycorrhizal Boletales.</title>
        <authorList>
            <person name="Wu G."/>
            <person name="Miyauchi S."/>
            <person name="Morin E."/>
            <person name="Yang Z.-L."/>
            <person name="Xu J."/>
            <person name="Martin F.M."/>
        </authorList>
    </citation>
    <scope>NUCLEOTIDE SEQUENCE</scope>
    <source>
        <strain evidence="2">BR01</strain>
    </source>
</reference>
<evidence type="ECO:0000313" key="3">
    <source>
        <dbReference type="Proteomes" id="UP000683000"/>
    </source>
</evidence>
<sequence>MFHLSTDRLAGLDTMILKITTPQKVPMLIPNHTLPHDTYRIPARKLKKQKPHRETRTPLADKTASNNLAARPHHPTSSMLLRSLSTAGEANLLPQKDASSSRVPCSPDLPSFLDFSSRSFTSPEEPPRHSAASLPASVIFRVSSPPVASSRRVAVRETKDNKVFEGPQWIPAFHHPNSPYVPWSSPVRRRILPPLSLPPSPVCPSPCIRSGAVAPEPWASSTFSQAHNKSGKQRLSSSWKSFKNAIKKGVKTVVSRLGKSRAPLRTMCIGQNMRCTYDDPEEIQTNWTSDAIRSTLAKPRSSGPRRSLGSLVSSDSMALAAWLAERHASASRVIDNSPREMSVEQYELVGSWLDLRRCDRGWLCGVQDCDMHTASGSPYAARECPNGLRMAMPFDSADLLSVPHPGPEHPLCHSHLDLFPHRGGFIHCPDCHSNRFERDKSERSSARRVGLCPEKASVEDGPGGDALTWIGRYKDGGDGPLSLLLAQHHQQCPQLPSSQTTSTFQYASTPPPNSSRSSPHHIIHPQRHLPSTVPSLAQTMSRGVVPQSTGPHLCPPRRRLHLPMRRRAHNHHQVNSISPSISPTGRWAWTHGLPFDDPTQLLSLRKGAQCSATIDSGTVGDKEIKYICRKWRMSKQKEWYGFYSEASPFHFIPCRLLGQPFSV</sequence>
<gene>
    <name evidence="2" type="ORF">JVT61DRAFT_5756</name>
</gene>
<name>A0A8I3ADC7_9AGAM</name>